<dbReference type="Gene3D" id="3.30.200.20">
    <property type="entry name" value="Phosphorylase Kinase, domain 1"/>
    <property type="match status" value="1"/>
</dbReference>
<keyword evidence="1" id="KW-0812">Transmembrane</keyword>
<dbReference type="AlphaFoldDB" id="A0A6A5X143"/>
<dbReference type="GO" id="GO:0004674">
    <property type="term" value="F:protein serine/threonine kinase activity"/>
    <property type="evidence" value="ECO:0007669"/>
    <property type="project" value="TreeGrafter"/>
</dbReference>
<keyword evidence="3" id="KW-0418">Kinase</keyword>
<dbReference type="SUPFAM" id="SSF56112">
    <property type="entry name" value="Protein kinase-like (PK-like)"/>
    <property type="match status" value="1"/>
</dbReference>
<accession>A0A6A5X143</accession>
<evidence type="ECO:0000313" key="4">
    <source>
        <dbReference type="Proteomes" id="UP000799779"/>
    </source>
</evidence>
<name>A0A6A5X143_9PLEO</name>
<dbReference type="PANTHER" id="PTHR44167:SF24">
    <property type="entry name" value="SERINE_THREONINE-PROTEIN KINASE CHK2"/>
    <property type="match status" value="1"/>
</dbReference>
<feature type="domain" description="Protein kinase" evidence="2">
    <location>
        <begin position="241"/>
        <end position="499"/>
    </location>
</feature>
<dbReference type="EMBL" id="ML977557">
    <property type="protein sequence ID" value="KAF2007159.1"/>
    <property type="molecule type" value="Genomic_DNA"/>
</dbReference>
<dbReference type="GO" id="GO:0005634">
    <property type="term" value="C:nucleus"/>
    <property type="evidence" value="ECO:0007669"/>
    <property type="project" value="TreeGrafter"/>
</dbReference>
<organism evidence="3 4">
    <name type="scientific">Amniculicola lignicola CBS 123094</name>
    <dbReference type="NCBI Taxonomy" id="1392246"/>
    <lineage>
        <taxon>Eukaryota</taxon>
        <taxon>Fungi</taxon>
        <taxon>Dikarya</taxon>
        <taxon>Ascomycota</taxon>
        <taxon>Pezizomycotina</taxon>
        <taxon>Dothideomycetes</taxon>
        <taxon>Pleosporomycetidae</taxon>
        <taxon>Pleosporales</taxon>
        <taxon>Amniculicolaceae</taxon>
        <taxon>Amniculicola</taxon>
    </lineage>
</organism>
<keyword evidence="3" id="KW-0808">Transferase</keyword>
<dbReference type="SMART" id="SM00220">
    <property type="entry name" value="S_TKc"/>
    <property type="match status" value="1"/>
</dbReference>
<proteinExistence type="predicted"/>
<evidence type="ECO:0000256" key="1">
    <source>
        <dbReference type="SAM" id="Phobius"/>
    </source>
</evidence>
<sequence>MDPDVFATLTPTSSTAKRAFSEVAALCRTQPPLYWKKFMHINPVQVYNQDDAQDLERSDAGIEIYDSEGVATSADEETVARRKELYTLWTGCYTFNLSGRDPALDVSWIAGKGRPKSKLQGEGVQFKLMHNKIRGMHARFFLTETGFVGITSFSYEAHEITVDGALVKRQACSFNKGSALVGIGSLHFEFTYTEYSRSDEFKHLRNHFWSSARTRKAQDASTAALALTPIPAQQTQSIGRWTLAKELGKGVAGKVYSATNSSGTVVAIKVVERNKKSAEAIQREINTLKVLTQEAKEVGCRNIILLEEVIGDVASNAALVFQDISLVFTPAAYYTMETVIASNEPFKRRMQFFQQLLFGIKFLHDRSWAHCDIKTANVGICQNTAVLLDMGQAQNIQSPSTLLNPTPGQCGTIGFLAPEQEMKPYDHSVDMWAVGIVGFALLFGYYPLQMSHNPWRKGHEFLREEFHRMYREMYLKLRDTYESGNLPCNLIEEISIRVG</sequence>
<dbReference type="PANTHER" id="PTHR44167">
    <property type="entry name" value="OVARIAN-SPECIFIC SERINE/THREONINE-PROTEIN KINASE LOK-RELATED"/>
    <property type="match status" value="1"/>
</dbReference>
<dbReference type="OrthoDB" id="5979581at2759"/>
<evidence type="ECO:0000259" key="2">
    <source>
        <dbReference type="PROSITE" id="PS50011"/>
    </source>
</evidence>
<keyword evidence="4" id="KW-1185">Reference proteome</keyword>
<keyword evidence="1" id="KW-1133">Transmembrane helix</keyword>
<dbReference type="Gene3D" id="1.10.510.10">
    <property type="entry name" value="Transferase(Phosphotransferase) domain 1"/>
    <property type="match status" value="1"/>
</dbReference>
<dbReference type="InterPro" id="IPR000719">
    <property type="entry name" value="Prot_kinase_dom"/>
</dbReference>
<dbReference type="PROSITE" id="PS50011">
    <property type="entry name" value="PROTEIN_KINASE_DOM"/>
    <property type="match status" value="1"/>
</dbReference>
<reference evidence="3" key="1">
    <citation type="journal article" date="2020" name="Stud. Mycol.">
        <title>101 Dothideomycetes genomes: a test case for predicting lifestyles and emergence of pathogens.</title>
        <authorList>
            <person name="Haridas S."/>
            <person name="Albert R."/>
            <person name="Binder M."/>
            <person name="Bloem J."/>
            <person name="Labutti K."/>
            <person name="Salamov A."/>
            <person name="Andreopoulos B."/>
            <person name="Baker S."/>
            <person name="Barry K."/>
            <person name="Bills G."/>
            <person name="Bluhm B."/>
            <person name="Cannon C."/>
            <person name="Castanera R."/>
            <person name="Culley D."/>
            <person name="Daum C."/>
            <person name="Ezra D."/>
            <person name="Gonzalez J."/>
            <person name="Henrissat B."/>
            <person name="Kuo A."/>
            <person name="Liang C."/>
            <person name="Lipzen A."/>
            <person name="Lutzoni F."/>
            <person name="Magnuson J."/>
            <person name="Mondo S."/>
            <person name="Nolan M."/>
            <person name="Ohm R."/>
            <person name="Pangilinan J."/>
            <person name="Park H.-J."/>
            <person name="Ramirez L."/>
            <person name="Alfaro M."/>
            <person name="Sun H."/>
            <person name="Tritt A."/>
            <person name="Yoshinaga Y."/>
            <person name="Zwiers L.-H."/>
            <person name="Turgeon B."/>
            <person name="Goodwin S."/>
            <person name="Spatafora J."/>
            <person name="Crous P."/>
            <person name="Grigoriev I."/>
        </authorList>
    </citation>
    <scope>NUCLEOTIDE SEQUENCE</scope>
    <source>
        <strain evidence="3">CBS 123094</strain>
    </source>
</reference>
<gene>
    <name evidence="3" type="ORF">P154DRAFT_516945</name>
</gene>
<dbReference type="GO" id="GO:0005524">
    <property type="term" value="F:ATP binding"/>
    <property type="evidence" value="ECO:0007669"/>
    <property type="project" value="InterPro"/>
</dbReference>
<dbReference type="Pfam" id="PF00069">
    <property type="entry name" value="Pkinase"/>
    <property type="match status" value="1"/>
</dbReference>
<dbReference type="InterPro" id="IPR011009">
    <property type="entry name" value="Kinase-like_dom_sf"/>
</dbReference>
<protein>
    <submittedName>
        <fullName evidence="3">Kinase-like protein</fullName>
    </submittedName>
</protein>
<keyword evidence="1" id="KW-0472">Membrane</keyword>
<dbReference type="Proteomes" id="UP000799779">
    <property type="component" value="Unassembled WGS sequence"/>
</dbReference>
<dbReference type="GO" id="GO:0044773">
    <property type="term" value="P:mitotic DNA damage checkpoint signaling"/>
    <property type="evidence" value="ECO:0007669"/>
    <property type="project" value="TreeGrafter"/>
</dbReference>
<feature type="transmembrane region" description="Helical" evidence="1">
    <location>
        <begin position="431"/>
        <end position="448"/>
    </location>
</feature>
<evidence type="ECO:0000313" key="3">
    <source>
        <dbReference type="EMBL" id="KAF2007159.1"/>
    </source>
</evidence>